<dbReference type="CDD" id="cd01830">
    <property type="entry name" value="XynE_like"/>
    <property type="match status" value="1"/>
</dbReference>
<protein>
    <submittedName>
        <fullName evidence="4">SGNH/GDSL hydrolase family protein</fullName>
    </submittedName>
</protein>
<dbReference type="Pfam" id="PF13472">
    <property type="entry name" value="Lipase_GDSL_2"/>
    <property type="match status" value="1"/>
</dbReference>
<dbReference type="InterPro" id="IPR053140">
    <property type="entry name" value="GDSL_Rv0518-like"/>
</dbReference>
<dbReference type="InterPro" id="IPR013830">
    <property type="entry name" value="SGNH_hydro"/>
</dbReference>
<proteinExistence type="predicted"/>
<dbReference type="Gene3D" id="3.40.50.1110">
    <property type="entry name" value="SGNH hydrolase"/>
    <property type="match status" value="1"/>
</dbReference>
<dbReference type="GO" id="GO:0016787">
    <property type="term" value="F:hydrolase activity"/>
    <property type="evidence" value="ECO:0007669"/>
    <property type="project" value="UniProtKB-KW"/>
</dbReference>
<dbReference type="EMBL" id="JBBUTG010000030">
    <property type="protein sequence ID" value="MEK8034525.1"/>
    <property type="molecule type" value="Genomic_DNA"/>
</dbReference>
<evidence type="ECO:0000313" key="4">
    <source>
        <dbReference type="EMBL" id="MEK8034525.1"/>
    </source>
</evidence>
<keyword evidence="2" id="KW-0732">Signal</keyword>
<accession>A0ABU9BX20</accession>
<comment type="caution">
    <text evidence="4">The sequence shown here is derived from an EMBL/GenBank/DDBJ whole genome shotgun (WGS) entry which is preliminary data.</text>
</comment>
<evidence type="ECO:0000256" key="1">
    <source>
        <dbReference type="SAM" id="MobiDB-lite"/>
    </source>
</evidence>
<feature type="signal peptide" evidence="2">
    <location>
        <begin position="1"/>
        <end position="28"/>
    </location>
</feature>
<feature type="region of interest" description="Disordered" evidence="1">
    <location>
        <begin position="375"/>
        <end position="396"/>
    </location>
</feature>
<feature type="chain" id="PRO_5045137867" evidence="2">
    <location>
        <begin position="29"/>
        <end position="412"/>
    </location>
</feature>
<name>A0ABU9BX20_9BURK</name>
<dbReference type="Proteomes" id="UP001371218">
    <property type="component" value="Unassembled WGS sequence"/>
</dbReference>
<reference evidence="4 5" key="1">
    <citation type="submission" date="2024-04" db="EMBL/GenBank/DDBJ databases">
        <title>Novel species of the genus Ideonella isolated from streams.</title>
        <authorList>
            <person name="Lu H."/>
        </authorList>
    </citation>
    <scope>NUCLEOTIDE SEQUENCE [LARGE SCALE GENOMIC DNA]</scope>
    <source>
        <strain evidence="4 5">DXS29W</strain>
    </source>
</reference>
<dbReference type="SUPFAM" id="SSF52266">
    <property type="entry name" value="SGNH hydrolase"/>
    <property type="match status" value="1"/>
</dbReference>
<keyword evidence="5" id="KW-1185">Reference proteome</keyword>
<feature type="domain" description="SGNH hydrolase-type esterase" evidence="3">
    <location>
        <begin position="201"/>
        <end position="400"/>
    </location>
</feature>
<gene>
    <name evidence="4" type="ORF">AACH06_27160</name>
</gene>
<organism evidence="4 5">
    <name type="scientific">Ideonella lacteola</name>
    <dbReference type="NCBI Taxonomy" id="2984193"/>
    <lineage>
        <taxon>Bacteria</taxon>
        <taxon>Pseudomonadati</taxon>
        <taxon>Pseudomonadota</taxon>
        <taxon>Betaproteobacteria</taxon>
        <taxon>Burkholderiales</taxon>
        <taxon>Sphaerotilaceae</taxon>
        <taxon>Ideonella</taxon>
    </lineage>
</organism>
<evidence type="ECO:0000256" key="2">
    <source>
        <dbReference type="SAM" id="SignalP"/>
    </source>
</evidence>
<keyword evidence="4" id="KW-0378">Hydrolase</keyword>
<evidence type="ECO:0000313" key="5">
    <source>
        <dbReference type="Proteomes" id="UP001371218"/>
    </source>
</evidence>
<evidence type="ECO:0000259" key="3">
    <source>
        <dbReference type="Pfam" id="PF13472"/>
    </source>
</evidence>
<dbReference type="InterPro" id="IPR036514">
    <property type="entry name" value="SGNH_hydro_sf"/>
</dbReference>
<dbReference type="PANTHER" id="PTHR43784">
    <property type="entry name" value="GDSL-LIKE LIPASE/ACYLHYDROLASE, PUTATIVE (AFU_ORTHOLOGUE AFUA_2G00820)-RELATED"/>
    <property type="match status" value="1"/>
</dbReference>
<dbReference type="PANTHER" id="PTHR43784:SF2">
    <property type="entry name" value="GDSL-LIKE LIPASE_ACYLHYDROLASE, PUTATIVE (AFU_ORTHOLOGUE AFUA_2G00820)-RELATED"/>
    <property type="match status" value="1"/>
</dbReference>
<sequence>MTMPLMLRGAAALLFAAAGLLLAPQASAAEAVSWITTWSAAPDQAGPALRPQTIRQIMRVSAGGQQVRVRLSNLFGIAPLTIGAAHVALPAEGSAIQTGTDRALSFAGKPGVTIAPGESALSDALPMAVAPLQSLAVSLYLPQGSEAPTLHGIGTQTVHFSDGVDATSASTLPRHELDDSRYFVTDIEALAPGQSAGTLVALGDSVTDGVGSTPDQSRRWTDALAERLQGVPATAGIGVANAGIAGNRILRDGIDPYIGPSALSRLEGDVMSKPGVRWVILLEGINDITAASVLPLPEDQPSAQRIIEGMKAIAERAHAGGVKIVGATLLPRAGATGVRAQTPQAEAKRLAVNEWIRNGRAFDAVLDFDRVLQDPDQPDRLRPDFDSGDHGHPNDAGYRAMAAAFKLEWLTP</sequence>
<feature type="compositionally biased region" description="Basic and acidic residues" evidence="1">
    <location>
        <begin position="375"/>
        <end position="393"/>
    </location>
</feature>
<dbReference type="RefSeq" id="WP_341428954.1">
    <property type="nucleotide sequence ID" value="NZ_JBBUTG010000030.1"/>
</dbReference>